<sequence>MNSSRLMVFFTFAALLMSAGCTPQVDEGERRAAVTSDAGDRCARYEALATLLGRENALFLGEMHGQIQTAELMDCLIRDTVSAGEPVVISLEMSERADFRLRALPKSAGGATTVANPELVCELTAWADHPLVRFHFHSPAKGRISENGAFDQTYDEQGRARRIREILSPSHRTLVLGGWRHARNTFSTRESGEIDGYAGYYLRDAPISRVRLVASEGGVMRNCVLAGGCGLHEGTPMAVPEFGVPLTPSPEPAFDHYFDVERFTPSSEARALARCPEYEAWLGAD</sequence>
<reference evidence="3" key="1">
    <citation type="journal article" date="2019" name="Int. J. Syst. Evol. Microbiol.">
        <title>The Global Catalogue of Microorganisms (GCM) 10K type strain sequencing project: providing services to taxonomists for standard genome sequencing and annotation.</title>
        <authorList>
            <consortium name="The Broad Institute Genomics Platform"/>
            <consortium name="The Broad Institute Genome Sequencing Center for Infectious Disease"/>
            <person name="Wu L."/>
            <person name="Ma J."/>
        </authorList>
    </citation>
    <scope>NUCLEOTIDE SEQUENCE [LARGE SCALE GENOMIC DNA]</scope>
    <source>
        <strain evidence="3">CGMCC-1.15741</strain>
    </source>
</reference>
<keyword evidence="1" id="KW-0732">Signal</keyword>
<feature type="chain" id="PRO_5046400037" description="Haem-binding uptake Tiki superfamily ChaN domain-containing protein" evidence="1">
    <location>
        <begin position="20"/>
        <end position="285"/>
    </location>
</feature>
<keyword evidence="3" id="KW-1185">Reference proteome</keyword>
<evidence type="ECO:0000256" key="1">
    <source>
        <dbReference type="SAM" id="SignalP"/>
    </source>
</evidence>
<protein>
    <recommendedName>
        <fullName evidence="4">Haem-binding uptake Tiki superfamily ChaN domain-containing protein</fullName>
    </recommendedName>
</protein>
<evidence type="ECO:0008006" key="4">
    <source>
        <dbReference type="Google" id="ProtNLM"/>
    </source>
</evidence>
<dbReference type="PROSITE" id="PS51257">
    <property type="entry name" value="PROKAR_LIPOPROTEIN"/>
    <property type="match status" value="1"/>
</dbReference>
<evidence type="ECO:0000313" key="3">
    <source>
        <dbReference type="Proteomes" id="UP001596303"/>
    </source>
</evidence>
<comment type="caution">
    <text evidence="2">The sequence shown here is derived from an EMBL/GenBank/DDBJ whole genome shotgun (WGS) entry which is preliminary data.</text>
</comment>
<accession>A0ABW1SDE7</accession>
<evidence type="ECO:0000313" key="2">
    <source>
        <dbReference type="EMBL" id="MFC6199590.1"/>
    </source>
</evidence>
<organism evidence="2 3">
    <name type="scientific">Ponticaulis profundi</name>
    <dbReference type="NCBI Taxonomy" id="2665222"/>
    <lineage>
        <taxon>Bacteria</taxon>
        <taxon>Pseudomonadati</taxon>
        <taxon>Pseudomonadota</taxon>
        <taxon>Alphaproteobacteria</taxon>
        <taxon>Hyphomonadales</taxon>
        <taxon>Hyphomonadaceae</taxon>
        <taxon>Ponticaulis</taxon>
    </lineage>
</organism>
<feature type="signal peptide" evidence="1">
    <location>
        <begin position="1"/>
        <end position="19"/>
    </location>
</feature>
<dbReference type="Proteomes" id="UP001596303">
    <property type="component" value="Unassembled WGS sequence"/>
</dbReference>
<name>A0ABW1SDE7_9PROT</name>
<gene>
    <name evidence="2" type="ORF">ACFQDM_16030</name>
</gene>
<proteinExistence type="predicted"/>
<dbReference type="EMBL" id="JBHSSW010000066">
    <property type="protein sequence ID" value="MFC6199590.1"/>
    <property type="molecule type" value="Genomic_DNA"/>
</dbReference>